<protein>
    <recommendedName>
        <fullName evidence="4 14">Corrinoid adenosyltransferase</fullName>
        <ecNumber evidence="3 14">2.5.1.17</ecNumber>
    </recommendedName>
    <alternativeName>
        <fullName evidence="9 14">Cob(II)alamin adenosyltransferase</fullName>
    </alternativeName>
    <alternativeName>
        <fullName evidence="11 14">Cob(II)yrinic acid a,c-diamide adenosyltransferase</fullName>
    </alternativeName>
    <alternativeName>
        <fullName evidence="10 14">Cobinamide/cobalamin adenosyltransferase</fullName>
    </alternativeName>
</protein>
<comment type="pathway">
    <text evidence="1 14">Cofactor biosynthesis; adenosylcobalamin biosynthesis; adenosylcobalamin from cob(II)yrinate a,c-diamide: step 2/7.</text>
</comment>
<comment type="similarity">
    <text evidence="2 14">Belongs to the Cob(I)alamin adenosyltransferase family.</text>
</comment>
<sequence>MKIYTKVGDHGQTKQVTGKMVAKTDPQIEALGAIDEFQSYLGVAVAALAPTSLNLAPDLQAVQKQLYILQADLAVPRSNKLTPEATAWLEQRIDAFWAAMPHLNAFIIPGGPDNGAGSQLQYARTLARRAERAAVALSNQQDISDACMTYLNRVSDFLYAAALYANWEDGYQEIPSK</sequence>
<dbReference type="OrthoDB" id="9778896at2"/>
<evidence type="ECO:0000256" key="2">
    <source>
        <dbReference type="ARBA" id="ARBA00007487"/>
    </source>
</evidence>
<keyword evidence="8 14" id="KW-0067">ATP-binding</keyword>
<evidence type="ECO:0000256" key="4">
    <source>
        <dbReference type="ARBA" id="ARBA00020963"/>
    </source>
</evidence>
<evidence type="ECO:0000256" key="5">
    <source>
        <dbReference type="ARBA" id="ARBA00022573"/>
    </source>
</evidence>
<dbReference type="GO" id="GO:0005524">
    <property type="term" value="F:ATP binding"/>
    <property type="evidence" value="ECO:0007669"/>
    <property type="project" value="UniProtKB-UniRule"/>
</dbReference>
<keyword evidence="6 14" id="KW-0808">Transferase</keyword>
<dbReference type="SUPFAM" id="SSF89028">
    <property type="entry name" value="Cobalamin adenosyltransferase-like"/>
    <property type="match status" value="1"/>
</dbReference>
<dbReference type="Proteomes" id="UP000051679">
    <property type="component" value="Unassembled WGS sequence"/>
</dbReference>
<gene>
    <name evidence="16" type="ORF">FC18_GL001980</name>
</gene>
<evidence type="ECO:0000256" key="8">
    <source>
        <dbReference type="ARBA" id="ARBA00022840"/>
    </source>
</evidence>
<evidence type="ECO:0000256" key="3">
    <source>
        <dbReference type="ARBA" id="ARBA00012454"/>
    </source>
</evidence>
<dbReference type="EC" id="2.5.1.17" evidence="3 14"/>
<keyword evidence="17" id="KW-1185">Reference proteome</keyword>
<dbReference type="GO" id="GO:0009236">
    <property type="term" value="P:cobalamin biosynthetic process"/>
    <property type="evidence" value="ECO:0007669"/>
    <property type="project" value="UniProtKB-UniRule"/>
</dbReference>
<dbReference type="PATRIC" id="fig|1291052.5.peg.2041"/>
<dbReference type="AlphaFoldDB" id="A0A0R1ZN82"/>
<evidence type="ECO:0000256" key="13">
    <source>
        <dbReference type="ARBA" id="ARBA00048692"/>
    </source>
</evidence>
<dbReference type="PANTHER" id="PTHR12213">
    <property type="entry name" value="CORRINOID ADENOSYLTRANSFERASE"/>
    <property type="match status" value="1"/>
</dbReference>
<evidence type="ECO:0000313" key="17">
    <source>
        <dbReference type="Proteomes" id="UP000051679"/>
    </source>
</evidence>
<evidence type="ECO:0000256" key="10">
    <source>
        <dbReference type="ARBA" id="ARBA00033334"/>
    </source>
</evidence>
<name>A0A0R1ZN82_9LACO</name>
<evidence type="ECO:0000256" key="1">
    <source>
        <dbReference type="ARBA" id="ARBA00005121"/>
    </source>
</evidence>
<dbReference type="STRING" id="1291052.FC18_GL001980"/>
<dbReference type="GO" id="GO:0008817">
    <property type="term" value="F:corrinoid adenosyltransferase activity"/>
    <property type="evidence" value="ECO:0007669"/>
    <property type="project" value="UniProtKB-UniRule"/>
</dbReference>
<dbReference type="Gene3D" id="1.20.1200.10">
    <property type="entry name" value="Cobalamin adenosyltransferase-like"/>
    <property type="match status" value="1"/>
</dbReference>
<keyword evidence="7 14" id="KW-0547">Nucleotide-binding</keyword>
<dbReference type="RefSeq" id="WP_054676599.1">
    <property type="nucleotide sequence ID" value="NZ_AYYO01000003.1"/>
</dbReference>
<feature type="domain" description="Cobalamin adenosyltransferase-like" evidence="15">
    <location>
        <begin position="3"/>
        <end position="165"/>
    </location>
</feature>
<evidence type="ECO:0000256" key="11">
    <source>
        <dbReference type="ARBA" id="ARBA00033354"/>
    </source>
</evidence>
<accession>A0A0R1ZN82</accession>
<dbReference type="NCBIfam" id="TIGR00636">
    <property type="entry name" value="PduO_Nterm"/>
    <property type="match status" value="1"/>
</dbReference>
<dbReference type="InterPro" id="IPR029499">
    <property type="entry name" value="PduO-typ"/>
</dbReference>
<evidence type="ECO:0000256" key="7">
    <source>
        <dbReference type="ARBA" id="ARBA00022741"/>
    </source>
</evidence>
<dbReference type="Pfam" id="PF01923">
    <property type="entry name" value="Cob_adeno_trans"/>
    <property type="match status" value="1"/>
</dbReference>
<comment type="catalytic activity">
    <reaction evidence="12 14">
        <text>2 cob(II)yrinate a,c diamide + reduced [electron-transfer flavoprotein] + 2 ATP = 2 adenosylcob(III)yrinate a,c-diamide + 2 triphosphate + oxidized [electron-transfer flavoprotein] + 3 H(+)</text>
        <dbReference type="Rhea" id="RHEA:11528"/>
        <dbReference type="Rhea" id="RHEA-COMP:10685"/>
        <dbReference type="Rhea" id="RHEA-COMP:10686"/>
        <dbReference type="ChEBI" id="CHEBI:15378"/>
        <dbReference type="ChEBI" id="CHEBI:18036"/>
        <dbReference type="ChEBI" id="CHEBI:30616"/>
        <dbReference type="ChEBI" id="CHEBI:57692"/>
        <dbReference type="ChEBI" id="CHEBI:58307"/>
        <dbReference type="ChEBI" id="CHEBI:58503"/>
        <dbReference type="ChEBI" id="CHEBI:58537"/>
        <dbReference type="EC" id="2.5.1.17"/>
    </reaction>
</comment>
<comment type="catalytic activity">
    <reaction evidence="13 14">
        <text>2 cob(II)alamin + reduced [electron-transfer flavoprotein] + 2 ATP = 2 adenosylcob(III)alamin + 2 triphosphate + oxidized [electron-transfer flavoprotein] + 3 H(+)</text>
        <dbReference type="Rhea" id="RHEA:28671"/>
        <dbReference type="Rhea" id="RHEA-COMP:10685"/>
        <dbReference type="Rhea" id="RHEA-COMP:10686"/>
        <dbReference type="ChEBI" id="CHEBI:15378"/>
        <dbReference type="ChEBI" id="CHEBI:16304"/>
        <dbReference type="ChEBI" id="CHEBI:18036"/>
        <dbReference type="ChEBI" id="CHEBI:18408"/>
        <dbReference type="ChEBI" id="CHEBI:30616"/>
        <dbReference type="ChEBI" id="CHEBI:57692"/>
        <dbReference type="ChEBI" id="CHEBI:58307"/>
        <dbReference type="EC" id="2.5.1.17"/>
    </reaction>
</comment>
<comment type="caution">
    <text evidence="16">The sequence shown here is derived from an EMBL/GenBank/DDBJ whole genome shotgun (WGS) entry which is preliminary data.</text>
</comment>
<dbReference type="PANTHER" id="PTHR12213:SF0">
    <property type="entry name" value="CORRINOID ADENOSYLTRANSFERASE MMAB"/>
    <property type="match status" value="1"/>
</dbReference>
<proteinExistence type="inferred from homology"/>
<dbReference type="InterPro" id="IPR036451">
    <property type="entry name" value="CblAdoTrfase-like_sf"/>
</dbReference>
<evidence type="ECO:0000256" key="9">
    <source>
        <dbReference type="ARBA" id="ARBA00031529"/>
    </source>
</evidence>
<dbReference type="UniPathway" id="UPA00148">
    <property type="reaction ID" value="UER00233"/>
</dbReference>
<evidence type="ECO:0000259" key="15">
    <source>
        <dbReference type="Pfam" id="PF01923"/>
    </source>
</evidence>
<evidence type="ECO:0000313" key="16">
    <source>
        <dbReference type="EMBL" id="KRM56503.1"/>
    </source>
</evidence>
<evidence type="ECO:0000256" key="6">
    <source>
        <dbReference type="ARBA" id="ARBA00022679"/>
    </source>
</evidence>
<organism evidence="16 17">
    <name type="scientific">Lacticaseibacillus sharpeae JCM 1186 = DSM 20505</name>
    <dbReference type="NCBI Taxonomy" id="1291052"/>
    <lineage>
        <taxon>Bacteria</taxon>
        <taxon>Bacillati</taxon>
        <taxon>Bacillota</taxon>
        <taxon>Bacilli</taxon>
        <taxon>Lactobacillales</taxon>
        <taxon>Lactobacillaceae</taxon>
        <taxon>Lacticaseibacillus</taxon>
    </lineage>
</organism>
<dbReference type="EMBL" id="AYYO01000003">
    <property type="protein sequence ID" value="KRM56503.1"/>
    <property type="molecule type" value="Genomic_DNA"/>
</dbReference>
<reference evidence="16 17" key="1">
    <citation type="journal article" date="2015" name="Genome Announc.">
        <title>Expanding the biotechnology potential of lactobacilli through comparative genomics of 213 strains and associated genera.</title>
        <authorList>
            <person name="Sun Z."/>
            <person name="Harris H.M."/>
            <person name="McCann A."/>
            <person name="Guo C."/>
            <person name="Argimon S."/>
            <person name="Zhang W."/>
            <person name="Yang X."/>
            <person name="Jeffery I.B."/>
            <person name="Cooney J.C."/>
            <person name="Kagawa T.F."/>
            <person name="Liu W."/>
            <person name="Song Y."/>
            <person name="Salvetti E."/>
            <person name="Wrobel A."/>
            <person name="Rasinkangas P."/>
            <person name="Parkhill J."/>
            <person name="Rea M.C."/>
            <person name="O'Sullivan O."/>
            <person name="Ritari J."/>
            <person name="Douillard F.P."/>
            <person name="Paul Ross R."/>
            <person name="Yang R."/>
            <person name="Briner A.E."/>
            <person name="Felis G.E."/>
            <person name="de Vos W.M."/>
            <person name="Barrangou R."/>
            <person name="Klaenhammer T.R."/>
            <person name="Caufield P.W."/>
            <person name="Cui Y."/>
            <person name="Zhang H."/>
            <person name="O'Toole P.W."/>
        </authorList>
    </citation>
    <scope>NUCLEOTIDE SEQUENCE [LARGE SCALE GENOMIC DNA]</scope>
    <source>
        <strain evidence="16 17">DSM 20505</strain>
    </source>
</reference>
<dbReference type="InterPro" id="IPR016030">
    <property type="entry name" value="CblAdoTrfase-like"/>
</dbReference>
<keyword evidence="5 14" id="KW-0169">Cobalamin biosynthesis</keyword>
<evidence type="ECO:0000256" key="14">
    <source>
        <dbReference type="RuleBase" id="RU366026"/>
    </source>
</evidence>
<evidence type="ECO:0000256" key="12">
    <source>
        <dbReference type="ARBA" id="ARBA00048555"/>
    </source>
</evidence>